<reference evidence="2" key="1">
    <citation type="journal article" date="2022" name="Mol. Ecol. Resour.">
        <title>The genomes of chicory, endive, great burdock and yacon provide insights into Asteraceae palaeo-polyploidization history and plant inulin production.</title>
        <authorList>
            <person name="Fan W."/>
            <person name="Wang S."/>
            <person name="Wang H."/>
            <person name="Wang A."/>
            <person name="Jiang F."/>
            <person name="Liu H."/>
            <person name="Zhao H."/>
            <person name="Xu D."/>
            <person name="Zhang Y."/>
        </authorList>
    </citation>
    <scope>NUCLEOTIDE SEQUENCE [LARGE SCALE GENOMIC DNA]</scope>
    <source>
        <strain evidence="2">cv. Punajuju</strain>
    </source>
</reference>
<dbReference type="Proteomes" id="UP001055811">
    <property type="component" value="Linkage Group LG06"/>
</dbReference>
<accession>A0ACB9BP75</accession>
<protein>
    <submittedName>
        <fullName evidence="1">Uncharacterized protein</fullName>
    </submittedName>
</protein>
<proteinExistence type="predicted"/>
<sequence length="71" mass="8334">MHEIFLFSYFCIYNYPKFQNVVLKRSSQAREREKRNCLVLFSGGVLSSVGLRSVCNNSVDNYQPLDYFIDI</sequence>
<organism evidence="1 2">
    <name type="scientific">Cichorium intybus</name>
    <name type="common">Chicory</name>
    <dbReference type="NCBI Taxonomy" id="13427"/>
    <lineage>
        <taxon>Eukaryota</taxon>
        <taxon>Viridiplantae</taxon>
        <taxon>Streptophyta</taxon>
        <taxon>Embryophyta</taxon>
        <taxon>Tracheophyta</taxon>
        <taxon>Spermatophyta</taxon>
        <taxon>Magnoliopsida</taxon>
        <taxon>eudicotyledons</taxon>
        <taxon>Gunneridae</taxon>
        <taxon>Pentapetalae</taxon>
        <taxon>asterids</taxon>
        <taxon>campanulids</taxon>
        <taxon>Asterales</taxon>
        <taxon>Asteraceae</taxon>
        <taxon>Cichorioideae</taxon>
        <taxon>Cichorieae</taxon>
        <taxon>Cichoriinae</taxon>
        <taxon>Cichorium</taxon>
    </lineage>
</organism>
<reference evidence="1 2" key="2">
    <citation type="journal article" date="2022" name="Mol. Ecol. Resour.">
        <title>The genomes of chicory, endive, great burdock and yacon provide insights into Asteraceae paleo-polyploidization history and plant inulin production.</title>
        <authorList>
            <person name="Fan W."/>
            <person name="Wang S."/>
            <person name="Wang H."/>
            <person name="Wang A."/>
            <person name="Jiang F."/>
            <person name="Liu H."/>
            <person name="Zhao H."/>
            <person name="Xu D."/>
            <person name="Zhang Y."/>
        </authorList>
    </citation>
    <scope>NUCLEOTIDE SEQUENCE [LARGE SCALE GENOMIC DNA]</scope>
    <source>
        <strain evidence="2">cv. Punajuju</strain>
        <tissue evidence="1">Leaves</tissue>
    </source>
</reference>
<keyword evidence="2" id="KW-1185">Reference proteome</keyword>
<name>A0ACB9BP75_CICIN</name>
<comment type="caution">
    <text evidence="1">The sequence shown here is derived from an EMBL/GenBank/DDBJ whole genome shotgun (WGS) entry which is preliminary data.</text>
</comment>
<gene>
    <name evidence="1" type="ORF">L2E82_35580</name>
</gene>
<evidence type="ECO:0000313" key="2">
    <source>
        <dbReference type="Proteomes" id="UP001055811"/>
    </source>
</evidence>
<dbReference type="EMBL" id="CM042014">
    <property type="protein sequence ID" value="KAI3723821.1"/>
    <property type="molecule type" value="Genomic_DNA"/>
</dbReference>
<evidence type="ECO:0000313" key="1">
    <source>
        <dbReference type="EMBL" id="KAI3723821.1"/>
    </source>
</evidence>